<evidence type="ECO:0000259" key="5">
    <source>
        <dbReference type="Pfam" id="PF01321"/>
    </source>
</evidence>
<comment type="similarity">
    <text evidence="1">Belongs to the peptidase M24B family.</text>
</comment>
<dbReference type="SUPFAM" id="SSF53092">
    <property type="entry name" value="Creatinase/prolidase N-terminal domain"/>
    <property type="match status" value="1"/>
</dbReference>
<accession>U2DRZ0</accession>
<dbReference type="InterPro" id="IPR029149">
    <property type="entry name" value="Creatin/AminoP/Spt16_N"/>
</dbReference>
<evidence type="ECO:0000256" key="1">
    <source>
        <dbReference type="ARBA" id="ARBA00008766"/>
    </source>
</evidence>
<dbReference type="AlphaFoldDB" id="U2DRZ0"/>
<dbReference type="InterPro" id="IPR000994">
    <property type="entry name" value="Pept_M24"/>
</dbReference>
<dbReference type="InterPro" id="IPR036005">
    <property type="entry name" value="Creatinase/aminopeptidase-like"/>
</dbReference>
<dbReference type="InterPro" id="IPR000587">
    <property type="entry name" value="Creatinase_N"/>
</dbReference>
<dbReference type="InParanoid" id="U2DRZ0"/>
<dbReference type="GO" id="GO:0005737">
    <property type="term" value="C:cytoplasm"/>
    <property type="evidence" value="ECO:0007669"/>
    <property type="project" value="UniProtKB-ARBA"/>
</dbReference>
<keyword evidence="7" id="KW-0645">Protease</keyword>
<dbReference type="Gene3D" id="3.90.230.10">
    <property type="entry name" value="Creatinase/methionine aminopeptidase superfamily"/>
    <property type="match status" value="1"/>
</dbReference>
<dbReference type="FunFam" id="3.90.230.10:FF:000009">
    <property type="entry name" value="xaa-Pro aminopeptidase 2"/>
    <property type="match status" value="1"/>
</dbReference>
<dbReference type="GO" id="GO:0046872">
    <property type="term" value="F:metal ion binding"/>
    <property type="evidence" value="ECO:0007669"/>
    <property type="project" value="UniProtKB-KW"/>
</dbReference>
<keyword evidence="3 7" id="KW-0378">Hydrolase</keyword>
<protein>
    <submittedName>
        <fullName evidence="7">Xaa-Pro aminopeptidase 2 protein</fullName>
        <ecNumber evidence="7">3.4.11.9</ecNumber>
    </submittedName>
</protein>
<keyword evidence="8" id="KW-1185">Reference proteome</keyword>
<dbReference type="GO" id="GO:0070006">
    <property type="term" value="F:metalloaminopeptidase activity"/>
    <property type="evidence" value="ECO:0007669"/>
    <property type="project" value="InterPro"/>
</dbReference>
<dbReference type="InterPro" id="IPR032416">
    <property type="entry name" value="Peptidase_M24_C"/>
</dbReference>
<dbReference type="PANTHER" id="PTHR43763:SF6">
    <property type="entry name" value="XAA-PRO AMINOPEPTIDASE 1"/>
    <property type="match status" value="1"/>
</dbReference>
<keyword evidence="7" id="KW-0031">Aminopeptidase</keyword>
<sequence>MDNIEEVITIEIKERIQKLRTLMEEKGLAAYIVPSSDPHQSEYVAEHYASRAFISGFTGSAGTAVITLDEAGLWTDGRYFVQAADELKGTGVRLFKMGESGVPTISDFLKKLPKESKIGFDGKVIAVNYFNSLNKSLAKKGFTYSVNDDLMNDVWDDRPEIPTTPVITHETVYTGKSREEKIKEVVSEMKTLGASHYVISGLDDIAWLYNIRGRDIRYNPLTIAYTVLTEEKAYLFIDDNKISDKLKAELEQATIEIRPYNSIKEYFEKLNEGLVILDPSKTNIWLHSAIKIKKLPIKDITTRLKGIKNETEIEHVRNCMVRDGVAMVKYMKWLKETIKERTIKEIEASDKLADFRSTDELFFDFSFPTISAYKENAALPHYRATEEKQATIKPESLYLVDSGGQYLDGTTDITRTIAMGPLTEEEKTDFTLVLKGMIDLTLQRFLYGTTGSKLDIIARIPLWNAGLDYKHGTGHGVGFFLNVHEGPHSIGSRPNTVKIEKGMIMSNEPGVYKAGKHGIRIENIIVAQEDIKTEFGGQFMKFETVTLCPIDLDAIDASLLSKEEKTWLNAYHREVFEKLSPYLNEEEQVFLKEYTKEI</sequence>
<comment type="caution">
    <text evidence="7">The sequence shown here is derived from an EMBL/GenBank/DDBJ whole genome shotgun (WGS) entry which is preliminary data.</text>
</comment>
<dbReference type="Pfam" id="PF01321">
    <property type="entry name" value="Creatinase_N"/>
    <property type="match status" value="1"/>
</dbReference>
<evidence type="ECO:0000256" key="3">
    <source>
        <dbReference type="ARBA" id="ARBA00022801"/>
    </source>
</evidence>
<feature type="domain" description="Peptidase M24" evidence="4">
    <location>
        <begin position="315"/>
        <end position="528"/>
    </location>
</feature>
<dbReference type="Pfam" id="PF16188">
    <property type="entry name" value="Peptidase_M24_C"/>
    <property type="match status" value="1"/>
</dbReference>
<dbReference type="eggNOG" id="COG0006">
    <property type="taxonomic scope" value="Bacteria"/>
</dbReference>
<dbReference type="InterPro" id="IPR050422">
    <property type="entry name" value="X-Pro_aminopeptidase_P"/>
</dbReference>
<feature type="domain" description="Peptidase M24 C-terminal" evidence="6">
    <location>
        <begin position="538"/>
        <end position="598"/>
    </location>
</feature>
<reference evidence="7 8" key="2">
    <citation type="journal article" date="2013" name="PLoS ONE">
        <title>INDIGO - INtegrated Data Warehouse of MIcrobial GenOmes with Examples from the Red Sea Extremophiles.</title>
        <authorList>
            <person name="Alam I."/>
            <person name="Antunes A."/>
            <person name="Kamau A.A."/>
            <person name="Ba Alawi W."/>
            <person name="Kalkatawi M."/>
            <person name="Stingl U."/>
            <person name="Bajic V.B."/>
        </authorList>
    </citation>
    <scope>NUCLEOTIDE SEQUENCE [LARGE SCALE GENOMIC DNA]</scope>
    <source>
        <strain evidence="7 8">SSD-17B</strain>
    </source>
</reference>
<dbReference type="Gene3D" id="3.40.350.10">
    <property type="entry name" value="Creatinase/prolidase N-terminal domain"/>
    <property type="match status" value="2"/>
</dbReference>
<gene>
    <name evidence="7" type="ORF">HLPCO_002634</name>
</gene>
<name>U2DRZ0_9MOLU</name>
<evidence type="ECO:0000259" key="6">
    <source>
        <dbReference type="Pfam" id="PF16188"/>
    </source>
</evidence>
<dbReference type="InterPro" id="IPR033740">
    <property type="entry name" value="Pept_M24B"/>
</dbReference>
<evidence type="ECO:0000313" key="8">
    <source>
        <dbReference type="Proteomes" id="UP000005707"/>
    </source>
</evidence>
<dbReference type="STRING" id="1033810.HLPCO_002634"/>
<keyword evidence="2" id="KW-0479">Metal-binding</keyword>
<dbReference type="Pfam" id="PF00557">
    <property type="entry name" value="Peptidase_M24"/>
    <property type="match status" value="1"/>
</dbReference>
<feature type="domain" description="Creatinase N-terminal" evidence="5">
    <location>
        <begin position="15"/>
        <end position="140"/>
    </location>
</feature>
<dbReference type="Pfam" id="PF16189">
    <property type="entry name" value="Creatinase_N_2"/>
    <property type="match status" value="1"/>
</dbReference>
<reference evidence="7 8" key="1">
    <citation type="journal article" date="2011" name="J. Bacteriol.">
        <title>Genome sequence of Haloplasma contractile, an unusual contractile bacterium from a deep-sea anoxic brine lake.</title>
        <authorList>
            <person name="Antunes A."/>
            <person name="Alam I."/>
            <person name="El Dorry H."/>
            <person name="Siam R."/>
            <person name="Robertson A."/>
            <person name="Bajic V.B."/>
            <person name="Stingl U."/>
        </authorList>
    </citation>
    <scope>NUCLEOTIDE SEQUENCE [LARGE SCALE GENOMIC DNA]</scope>
    <source>
        <strain evidence="7 8">SSD-17B</strain>
    </source>
</reference>
<dbReference type="SUPFAM" id="SSF55920">
    <property type="entry name" value="Creatinase/aminopeptidase"/>
    <property type="match status" value="1"/>
</dbReference>
<evidence type="ECO:0000259" key="4">
    <source>
        <dbReference type="Pfam" id="PF00557"/>
    </source>
</evidence>
<evidence type="ECO:0000313" key="7">
    <source>
        <dbReference type="EMBL" id="ERJ11332.1"/>
    </source>
</evidence>
<organism evidence="7 8">
    <name type="scientific">Haloplasma contractile SSD-17B</name>
    <dbReference type="NCBI Taxonomy" id="1033810"/>
    <lineage>
        <taxon>Bacteria</taxon>
        <taxon>Bacillati</taxon>
        <taxon>Mycoplasmatota</taxon>
        <taxon>Mollicutes</taxon>
        <taxon>Haloplasmatales</taxon>
        <taxon>Haloplasmataceae</taxon>
        <taxon>Haloplasma</taxon>
    </lineage>
</organism>
<dbReference type="EC" id="3.4.11.9" evidence="7"/>
<dbReference type="Proteomes" id="UP000005707">
    <property type="component" value="Unassembled WGS sequence"/>
</dbReference>
<dbReference type="PANTHER" id="PTHR43763">
    <property type="entry name" value="XAA-PRO AMINOPEPTIDASE 1"/>
    <property type="match status" value="1"/>
</dbReference>
<dbReference type="FunFam" id="3.40.350.10:FF:000003">
    <property type="entry name" value="Xaa-pro aminopeptidase P"/>
    <property type="match status" value="1"/>
</dbReference>
<proteinExistence type="inferred from homology"/>
<evidence type="ECO:0000256" key="2">
    <source>
        <dbReference type="ARBA" id="ARBA00022723"/>
    </source>
</evidence>
<dbReference type="EMBL" id="AFNU02000012">
    <property type="protein sequence ID" value="ERJ11332.1"/>
    <property type="molecule type" value="Genomic_DNA"/>
</dbReference>
<dbReference type="CDD" id="cd01085">
    <property type="entry name" value="APP"/>
    <property type="match status" value="1"/>
</dbReference>